<proteinExistence type="predicted"/>
<keyword evidence="2" id="KW-1185">Reference proteome</keyword>
<reference evidence="1 2" key="1">
    <citation type="submission" date="2020-01" db="EMBL/GenBank/DDBJ databases">
        <authorList>
            <person name="Chen S."/>
        </authorList>
    </citation>
    <scope>NUCLEOTIDE SEQUENCE [LARGE SCALE GENOMIC DNA]</scope>
    <source>
        <strain evidence="1 2">GS-10</strain>
    </source>
</reference>
<organism evidence="1 2">
    <name type="scientific">Thalassovita mangrovi</name>
    <dbReference type="NCBI Taxonomy" id="2692236"/>
    <lineage>
        <taxon>Bacteria</taxon>
        <taxon>Pseudomonadati</taxon>
        <taxon>Pseudomonadota</taxon>
        <taxon>Alphaproteobacteria</taxon>
        <taxon>Rhodobacterales</taxon>
        <taxon>Roseobacteraceae</taxon>
        <taxon>Thalassovita</taxon>
    </lineage>
</organism>
<sequence length="71" mass="7969">MDSLRHGQFEIDIPDRLPGVDDPAIVFCFEFRDIPPRNVTVTQPGNLPCCPQSDQFGKWRIASDKGQIGIL</sequence>
<comment type="caution">
    <text evidence="1">The sequence shown here is derived from an EMBL/GenBank/DDBJ whole genome shotgun (WGS) entry which is preliminary data.</text>
</comment>
<dbReference type="EMBL" id="WWEN01000001">
    <property type="protein sequence ID" value="MYM53820.1"/>
    <property type="molecule type" value="Genomic_DNA"/>
</dbReference>
<dbReference type="AlphaFoldDB" id="A0A6L8LHG0"/>
<gene>
    <name evidence="1" type="ORF">GR167_00775</name>
</gene>
<protein>
    <submittedName>
        <fullName evidence="1">Uncharacterized protein</fullName>
    </submittedName>
</protein>
<evidence type="ECO:0000313" key="2">
    <source>
        <dbReference type="Proteomes" id="UP000479043"/>
    </source>
</evidence>
<evidence type="ECO:0000313" key="1">
    <source>
        <dbReference type="EMBL" id="MYM53820.1"/>
    </source>
</evidence>
<name>A0A6L8LHG0_9RHOB</name>
<dbReference type="Proteomes" id="UP000479043">
    <property type="component" value="Unassembled WGS sequence"/>
</dbReference>
<accession>A0A6L8LHG0</accession>